<feature type="chain" id="PRO_5020487606" evidence="2">
    <location>
        <begin position="25"/>
        <end position="273"/>
    </location>
</feature>
<evidence type="ECO:0000256" key="2">
    <source>
        <dbReference type="SAM" id="SignalP"/>
    </source>
</evidence>
<dbReference type="SMART" id="SM00646">
    <property type="entry name" value="Ami_3"/>
    <property type="match status" value="1"/>
</dbReference>
<keyword evidence="2" id="KW-0732">Signal</keyword>
<evidence type="ECO:0000313" key="5">
    <source>
        <dbReference type="Proteomes" id="UP000290624"/>
    </source>
</evidence>
<dbReference type="AlphaFoldDB" id="A0A4Q2EGZ8"/>
<reference evidence="4 5" key="1">
    <citation type="submission" date="2018-01" db="EMBL/GenBank/DDBJ databases">
        <title>Lactibacter flavus gen. nov., sp. nov., a novel bacterium of the family Propionibacteriaceae isolated from raw milk and dairy products.</title>
        <authorList>
            <person name="Wenning M."/>
            <person name="Breitenwieser F."/>
            <person name="Huptas C."/>
            <person name="von Neubeck M."/>
            <person name="Busse H.-J."/>
            <person name="Scherer S."/>
        </authorList>
    </citation>
    <scope>NUCLEOTIDE SEQUENCE [LARGE SCALE GENOMIC DNA]</scope>
    <source>
        <strain evidence="4 5">VG341</strain>
    </source>
</reference>
<evidence type="ECO:0000256" key="1">
    <source>
        <dbReference type="ARBA" id="ARBA00022801"/>
    </source>
</evidence>
<organism evidence="4 5">
    <name type="scientific">Propioniciclava flava</name>
    <dbReference type="NCBI Taxonomy" id="2072026"/>
    <lineage>
        <taxon>Bacteria</taxon>
        <taxon>Bacillati</taxon>
        <taxon>Actinomycetota</taxon>
        <taxon>Actinomycetes</taxon>
        <taxon>Propionibacteriales</taxon>
        <taxon>Propionibacteriaceae</taxon>
        <taxon>Propioniciclava</taxon>
    </lineage>
</organism>
<dbReference type="GO" id="GO:0030288">
    <property type="term" value="C:outer membrane-bounded periplasmic space"/>
    <property type="evidence" value="ECO:0007669"/>
    <property type="project" value="TreeGrafter"/>
</dbReference>
<dbReference type="InterPro" id="IPR050695">
    <property type="entry name" value="N-acetylmuramoyl_amidase_3"/>
</dbReference>
<proteinExistence type="predicted"/>
<evidence type="ECO:0000313" key="4">
    <source>
        <dbReference type="EMBL" id="RXW32830.1"/>
    </source>
</evidence>
<comment type="caution">
    <text evidence="4">The sequence shown here is derived from an EMBL/GenBank/DDBJ whole genome shotgun (WGS) entry which is preliminary data.</text>
</comment>
<accession>A0A4Q2EGZ8</accession>
<name>A0A4Q2EGZ8_9ACTN</name>
<feature type="signal peptide" evidence="2">
    <location>
        <begin position="1"/>
        <end position="24"/>
    </location>
</feature>
<dbReference type="Proteomes" id="UP000290624">
    <property type="component" value="Unassembled WGS sequence"/>
</dbReference>
<dbReference type="PROSITE" id="PS51257">
    <property type="entry name" value="PROKAR_LIPOPROTEIN"/>
    <property type="match status" value="1"/>
</dbReference>
<dbReference type="GO" id="GO:0008745">
    <property type="term" value="F:N-acetylmuramoyl-L-alanine amidase activity"/>
    <property type="evidence" value="ECO:0007669"/>
    <property type="project" value="InterPro"/>
</dbReference>
<protein>
    <submittedName>
        <fullName evidence="4">N-acetylmuramoyl-L-alanine amidase</fullName>
    </submittedName>
</protein>
<feature type="domain" description="MurNAc-LAA" evidence="3">
    <location>
        <begin position="144"/>
        <end position="269"/>
    </location>
</feature>
<dbReference type="PANTHER" id="PTHR30404:SF0">
    <property type="entry name" value="N-ACETYLMURAMOYL-L-ALANINE AMIDASE AMIC"/>
    <property type="match status" value="1"/>
</dbReference>
<dbReference type="Gene3D" id="3.40.630.40">
    <property type="entry name" value="Zn-dependent exopeptidases"/>
    <property type="match status" value="1"/>
</dbReference>
<dbReference type="OrthoDB" id="3268878at2"/>
<gene>
    <name evidence="4" type="ORF">C1706_02770</name>
</gene>
<evidence type="ECO:0000259" key="3">
    <source>
        <dbReference type="SMART" id="SM00646"/>
    </source>
</evidence>
<keyword evidence="1" id="KW-0378">Hydrolase</keyword>
<dbReference type="PANTHER" id="PTHR30404">
    <property type="entry name" value="N-ACETYLMURAMOYL-L-ALANINE AMIDASE"/>
    <property type="match status" value="1"/>
</dbReference>
<dbReference type="InterPro" id="IPR002508">
    <property type="entry name" value="MurNAc-LAA_cat"/>
</dbReference>
<dbReference type="Pfam" id="PF01520">
    <property type="entry name" value="Amidase_3"/>
    <property type="match status" value="1"/>
</dbReference>
<dbReference type="GO" id="GO:0009253">
    <property type="term" value="P:peptidoglycan catabolic process"/>
    <property type="evidence" value="ECO:0007669"/>
    <property type="project" value="InterPro"/>
</dbReference>
<keyword evidence="5" id="KW-1185">Reference proteome</keyword>
<dbReference type="SUPFAM" id="SSF53187">
    <property type="entry name" value="Zn-dependent exopeptidases"/>
    <property type="match status" value="1"/>
</dbReference>
<sequence length="273" mass="28134">MRIRAWALCLGTMGALVGCSSAPASTPAPSTPPPVVVQGLETSPTQATGKPTHAGTLSGKTVVVDAGHAGLWTKDDSGRLITTYGDKRLPCYTAGATAPDGTAEHTVNFDLAKRVGALLQADGATVVMTRADDATLGPCNNERGHLANTTKADALVALHADFDSDDKRGFHLIYSPDMRGGQHVQTASVTLATHLSDALHASPLPPANYKGTTALPLDPRTNVAVLNELSRTPGVLVEIGNLNNPADWAAIAQPGTRDALAAAIAQGIRTTLA</sequence>
<dbReference type="CDD" id="cd02696">
    <property type="entry name" value="MurNAc-LAA"/>
    <property type="match status" value="1"/>
</dbReference>
<dbReference type="EMBL" id="PPCV01000002">
    <property type="protein sequence ID" value="RXW32830.1"/>
    <property type="molecule type" value="Genomic_DNA"/>
</dbReference>
<dbReference type="RefSeq" id="WP_129457696.1">
    <property type="nucleotide sequence ID" value="NZ_PPCV01000002.1"/>
</dbReference>